<gene>
    <name evidence="2" type="ORF">H8E80_09990</name>
</gene>
<dbReference type="Proteomes" id="UP000603545">
    <property type="component" value="Unassembled WGS sequence"/>
</dbReference>
<protein>
    <submittedName>
        <fullName evidence="2">ORF6N domain-containing protein</fullName>
    </submittedName>
</protein>
<feature type="domain" description="KilA-N DNA-binding" evidence="1">
    <location>
        <begin position="13"/>
        <end position="97"/>
    </location>
</feature>
<reference evidence="2 3" key="1">
    <citation type="submission" date="2020-08" db="EMBL/GenBank/DDBJ databases">
        <title>Bridging the membrane lipid divide: bacteria of the FCB group superphylum have the potential to synthesize archaeal ether lipids.</title>
        <authorList>
            <person name="Villanueva L."/>
            <person name="Von Meijenfeldt F.A.B."/>
            <person name="Westbye A.B."/>
            <person name="Yadav S."/>
            <person name="Hopmans E.C."/>
            <person name="Dutilh B.E."/>
            <person name="Sinninghe Damste J.S."/>
        </authorList>
    </citation>
    <scope>NUCLEOTIDE SEQUENCE [LARGE SCALE GENOMIC DNA]</scope>
    <source>
        <strain evidence="2">NIOZ-UU82</strain>
    </source>
</reference>
<dbReference type="EMBL" id="JACNLL010000098">
    <property type="protein sequence ID" value="MBC8200352.1"/>
    <property type="molecule type" value="Genomic_DNA"/>
</dbReference>
<dbReference type="Pfam" id="PF10543">
    <property type="entry name" value="ORF6N"/>
    <property type="match status" value="1"/>
</dbReference>
<comment type="caution">
    <text evidence="2">The sequence shown here is derived from an EMBL/GenBank/DDBJ whole genome shotgun (WGS) entry which is preliminary data.</text>
</comment>
<organism evidence="2 3">
    <name type="scientific">Candidatus Desulfaltia bathyphila</name>
    <dbReference type="NCBI Taxonomy" id="2841697"/>
    <lineage>
        <taxon>Bacteria</taxon>
        <taxon>Pseudomonadati</taxon>
        <taxon>Thermodesulfobacteriota</taxon>
        <taxon>Desulfobacteria</taxon>
        <taxon>Desulfobacterales</taxon>
        <taxon>Desulfobacterales incertae sedis</taxon>
        <taxon>Candidatus Desulfaltia</taxon>
    </lineage>
</organism>
<name>A0A8J6T8K4_9BACT</name>
<dbReference type="InterPro" id="IPR018873">
    <property type="entry name" value="KilA-N_DNA-bd_domain"/>
</dbReference>
<dbReference type="AlphaFoldDB" id="A0A8J6T8K4"/>
<evidence type="ECO:0000313" key="2">
    <source>
        <dbReference type="EMBL" id="MBC8200352.1"/>
    </source>
</evidence>
<evidence type="ECO:0000259" key="1">
    <source>
        <dbReference type="Pfam" id="PF10543"/>
    </source>
</evidence>
<accession>A0A8J6T8K4</accession>
<sequence length="186" mass="21674">MSNVVTMETIAGKIHLIREIKVMLDADLAELYGVTTKALNQAVTRNEQRFPPDFMFRLAKEEKQELVTNCDRLDRLKHSSTLPRVFTEQGVAMLSSVLRSERAIRVNIQIMRVFTRLRRMVIDNKELRKEVEELKQITDERFQIVFETLDQLLHVENTPKKKIGFIVKEKLSKYGEKKQVSRKGTG</sequence>
<evidence type="ECO:0000313" key="3">
    <source>
        <dbReference type="Proteomes" id="UP000603545"/>
    </source>
</evidence>
<proteinExistence type="predicted"/>